<keyword evidence="5" id="KW-1185">Reference proteome</keyword>
<evidence type="ECO:0000313" key="3">
    <source>
        <dbReference type="EMBL" id="KOC93598.1"/>
    </source>
</evidence>
<dbReference type="EMBL" id="JRXF01000012">
    <property type="protein sequence ID" value="KOC93598.1"/>
    <property type="molecule type" value="Genomic_DNA"/>
</dbReference>
<proteinExistence type="predicted"/>
<dbReference type="AlphaFoldDB" id="A0A0L7SVV0"/>
<feature type="chain" id="PRO_5008219265" description="Lipoprotein" evidence="1">
    <location>
        <begin position="19"/>
        <end position="276"/>
    </location>
</feature>
<accession>A0A0L7SVV0</accession>
<feature type="signal peptide" evidence="1">
    <location>
        <begin position="1"/>
        <end position="18"/>
    </location>
</feature>
<name>A0A0L7SVV0_9GAMM</name>
<dbReference type="Proteomes" id="UP000036851">
    <property type="component" value="Unassembled WGS sequence"/>
</dbReference>
<gene>
    <name evidence="2" type="ORF">NG42_21285</name>
    <name evidence="3" type="ORF">NG43_08870</name>
</gene>
<dbReference type="RefSeq" id="WP_052902969.1">
    <property type="nucleotide sequence ID" value="NZ_JRXE01000047.1"/>
</dbReference>
<evidence type="ECO:0000313" key="4">
    <source>
        <dbReference type="Proteomes" id="UP000036851"/>
    </source>
</evidence>
<dbReference type="EMBL" id="JRXE01000047">
    <property type="protein sequence ID" value="KOC87263.1"/>
    <property type="molecule type" value="Genomic_DNA"/>
</dbReference>
<dbReference type="Proteomes" id="UP000037088">
    <property type="component" value="Unassembled WGS sequence"/>
</dbReference>
<sequence>MKTLLALMLVGISFVSQAAERNDIPSCYSFAKMDEHRPADSGRELVVIIDQTVKVPLGLKKSVWNQVLRYTQPGDHVILYQFSALLQDNYMKREFDGKLEMPFTDQKVRNSLGMDSLKSLDGCLQQQQQFFAQTIGKRMAASFAGQGDNIAKSEILDSLKRIGDDLKDDPAPGKTLLLVSDMLENSDFGSFYSNNQIRLLAADKEMARVTKQHLLADFGGARVYVAGAGLIDSEAKNNYRSGKIMQQLEIFWRDYFSASQATVVSFGAPELTVDIK</sequence>
<protein>
    <recommendedName>
        <fullName evidence="6">Lipoprotein</fullName>
    </recommendedName>
</protein>
<dbReference type="STRING" id="1560201.NG42_21285"/>
<dbReference type="PATRIC" id="fig|1560201.3.peg.4511"/>
<keyword evidence="1" id="KW-0732">Signal</keyword>
<evidence type="ECO:0000256" key="1">
    <source>
        <dbReference type="SAM" id="SignalP"/>
    </source>
</evidence>
<organism evidence="2 5">
    <name type="scientific">Winslowiella iniecta</name>
    <dbReference type="NCBI Taxonomy" id="1560201"/>
    <lineage>
        <taxon>Bacteria</taxon>
        <taxon>Pseudomonadati</taxon>
        <taxon>Pseudomonadota</taxon>
        <taxon>Gammaproteobacteria</taxon>
        <taxon>Enterobacterales</taxon>
        <taxon>Erwiniaceae</taxon>
        <taxon>Winslowiella</taxon>
    </lineage>
</organism>
<dbReference type="OrthoDB" id="5365915at2"/>
<evidence type="ECO:0008006" key="6">
    <source>
        <dbReference type="Google" id="ProtNLM"/>
    </source>
</evidence>
<comment type="caution">
    <text evidence="2">The sequence shown here is derived from an EMBL/GenBank/DDBJ whole genome shotgun (WGS) entry which is preliminary data.</text>
</comment>
<evidence type="ECO:0000313" key="2">
    <source>
        <dbReference type="EMBL" id="KOC87263.1"/>
    </source>
</evidence>
<reference evidence="4 5" key="1">
    <citation type="journal article" date="2015" name="Int. J. Syst. Evol. Microbiol.">
        <title>Erwinia iniecta sp. nov., isolated from Russian wheat aphids (Diuraphis noxia).</title>
        <authorList>
            <person name="Campillo T."/>
            <person name="Luna E."/>
            <person name="Portier P."/>
            <person name="Fischer-Le Saux M."/>
            <person name="Lapitan N."/>
            <person name="Tisserat N.A."/>
            <person name="Leach J.E."/>
        </authorList>
    </citation>
    <scope>NUCLEOTIDE SEQUENCE [LARGE SCALE GENOMIC DNA]</scope>
    <source>
        <strain evidence="2 5">B120</strain>
        <strain evidence="3 4">B149</strain>
    </source>
</reference>
<evidence type="ECO:0000313" key="5">
    <source>
        <dbReference type="Proteomes" id="UP000037088"/>
    </source>
</evidence>